<feature type="domain" description="Major facilitator superfamily (MFS) profile" evidence="9">
    <location>
        <begin position="24"/>
        <end position="519"/>
    </location>
</feature>
<dbReference type="Pfam" id="PF07690">
    <property type="entry name" value="MFS_1"/>
    <property type="match status" value="1"/>
</dbReference>
<evidence type="ECO:0000256" key="2">
    <source>
        <dbReference type="ARBA" id="ARBA00022448"/>
    </source>
</evidence>
<evidence type="ECO:0000256" key="4">
    <source>
        <dbReference type="ARBA" id="ARBA00022692"/>
    </source>
</evidence>
<keyword evidence="11" id="KW-1185">Reference proteome</keyword>
<feature type="transmembrane region" description="Helical" evidence="8">
    <location>
        <begin position="489"/>
        <end position="512"/>
    </location>
</feature>
<feature type="transmembrane region" description="Helical" evidence="8">
    <location>
        <begin position="280"/>
        <end position="301"/>
    </location>
</feature>
<feature type="transmembrane region" description="Helical" evidence="8">
    <location>
        <begin position="344"/>
        <end position="364"/>
    </location>
</feature>
<evidence type="ECO:0000256" key="7">
    <source>
        <dbReference type="SAM" id="MobiDB-lite"/>
    </source>
</evidence>
<keyword evidence="3" id="KW-1003">Cell membrane</keyword>
<dbReference type="PANTHER" id="PTHR23501">
    <property type="entry name" value="MAJOR FACILITATOR SUPERFAMILY"/>
    <property type="match status" value="1"/>
</dbReference>
<dbReference type="SUPFAM" id="SSF103473">
    <property type="entry name" value="MFS general substrate transporter"/>
    <property type="match status" value="1"/>
</dbReference>
<sequence>MAPIAASDSSLTGRVLTVRQSLFAMLGLSFVVMMVAIDQTVVGMALPTIVAELNGFELYAWVGTSYLLTSVIMVPIFGRLGDFYGRKPFVIAAIVVFGAASALCGFSNSMMQLVLARALQGIGGGMLVGTAFACIPDLFPEPSVRLRWQVIFSSAYGLANAIGPTLGGVLTHYVGWRSVFFVNLPISLLGLWFVSNYLPHMRHEQRGRIHLDWQGALLIAAGLSCLQLFVQFLPAPGQGQMAALAGIGGVVMFAALYFWESRCAQPLLPLEMFRNRSLSALFGLSTLLGFALFAILFYVPLLLQGGFGMTPQVAGLVITPLVVFITVASIVNSRILVRLPNPNVMLYWGFALLIASCAGLIFINRTTSEWIMVAVLVAGGLGLGFVLPNLTVFGQEIAGRSHLGIATAVLQSTRMIGGMLGMAIIGSLVNYYYVQHVRLAVSTHMPAAWGGLLEDPQMLMNAADQQKFVAQLQGLGLDGSMFIDTARSAMVSAIHAGMIAVLLFVIAAVFWVRVIEPVNLKRNAGRKPAQDKESPSAGMASGHGGPAKGDE</sequence>
<proteinExistence type="predicted"/>
<feature type="transmembrane region" description="Helical" evidence="8">
    <location>
        <begin position="370"/>
        <end position="394"/>
    </location>
</feature>
<dbReference type="GO" id="GO:0005886">
    <property type="term" value="C:plasma membrane"/>
    <property type="evidence" value="ECO:0007669"/>
    <property type="project" value="UniProtKB-SubCell"/>
</dbReference>
<feature type="transmembrane region" description="Helical" evidence="8">
    <location>
        <begin position="114"/>
        <end position="139"/>
    </location>
</feature>
<evidence type="ECO:0000256" key="3">
    <source>
        <dbReference type="ARBA" id="ARBA00022475"/>
    </source>
</evidence>
<evidence type="ECO:0000256" key="1">
    <source>
        <dbReference type="ARBA" id="ARBA00004651"/>
    </source>
</evidence>
<keyword evidence="2" id="KW-0813">Transport</keyword>
<feature type="transmembrane region" description="Helical" evidence="8">
    <location>
        <begin position="239"/>
        <end position="259"/>
    </location>
</feature>
<evidence type="ECO:0000256" key="5">
    <source>
        <dbReference type="ARBA" id="ARBA00022989"/>
    </source>
</evidence>
<evidence type="ECO:0000259" key="9">
    <source>
        <dbReference type="PROSITE" id="PS50850"/>
    </source>
</evidence>
<feature type="transmembrane region" description="Helical" evidence="8">
    <location>
        <begin position="89"/>
        <end position="108"/>
    </location>
</feature>
<organism evidence="10 11">
    <name type="scientific">Eoetvoesiella caeni</name>
    <dbReference type="NCBI Taxonomy" id="645616"/>
    <lineage>
        <taxon>Bacteria</taxon>
        <taxon>Pseudomonadati</taxon>
        <taxon>Pseudomonadota</taxon>
        <taxon>Betaproteobacteria</taxon>
        <taxon>Burkholderiales</taxon>
        <taxon>Alcaligenaceae</taxon>
        <taxon>Eoetvoesiella</taxon>
    </lineage>
</organism>
<evidence type="ECO:0000313" key="10">
    <source>
        <dbReference type="EMBL" id="RBP43426.1"/>
    </source>
</evidence>
<keyword evidence="5 8" id="KW-1133">Transmembrane helix</keyword>
<comment type="subcellular location">
    <subcellularLocation>
        <location evidence="1">Cell membrane</location>
        <topology evidence="1">Multi-pass membrane protein</topology>
    </subcellularLocation>
</comment>
<dbReference type="Gene3D" id="1.20.1720.10">
    <property type="entry name" value="Multidrug resistance protein D"/>
    <property type="match status" value="1"/>
</dbReference>
<dbReference type="Gene3D" id="1.20.1250.20">
    <property type="entry name" value="MFS general substrate transporter like domains"/>
    <property type="match status" value="1"/>
</dbReference>
<dbReference type="OrthoDB" id="9807274at2"/>
<keyword evidence="6 8" id="KW-0472">Membrane</keyword>
<feature type="compositionally biased region" description="Gly residues" evidence="7">
    <location>
        <begin position="541"/>
        <end position="551"/>
    </location>
</feature>
<dbReference type="InterPro" id="IPR011701">
    <property type="entry name" value="MFS"/>
</dbReference>
<dbReference type="InterPro" id="IPR036259">
    <property type="entry name" value="MFS_trans_sf"/>
</dbReference>
<dbReference type="PROSITE" id="PS50850">
    <property type="entry name" value="MFS"/>
    <property type="match status" value="1"/>
</dbReference>
<dbReference type="FunFam" id="1.20.1720.10:FF:000004">
    <property type="entry name" value="EmrB/QacA family drug resistance transporter"/>
    <property type="match status" value="1"/>
</dbReference>
<feature type="transmembrane region" description="Helical" evidence="8">
    <location>
        <begin position="58"/>
        <end position="77"/>
    </location>
</feature>
<feature type="transmembrane region" description="Helical" evidence="8">
    <location>
        <begin position="313"/>
        <end position="332"/>
    </location>
</feature>
<feature type="region of interest" description="Disordered" evidence="7">
    <location>
        <begin position="523"/>
        <end position="551"/>
    </location>
</feature>
<protein>
    <submittedName>
        <fullName evidence="10">EmrB/QacA subfamily drug resistance transporter</fullName>
    </submittedName>
</protein>
<keyword evidence="4 8" id="KW-0812">Transmembrane</keyword>
<comment type="caution">
    <text evidence="10">The sequence shown here is derived from an EMBL/GenBank/DDBJ whole genome shotgun (WGS) entry which is preliminary data.</text>
</comment>
<feature type="transmembrane region" description="Helical" evidence="8">
    <location>
        <begin position="21"/>
        <end position="46"/>
    </location>
</feature>
<dbReference type="PANTHER" id="PTHR23501:SF191">
    <property type="entry name" value="VACUOLAR BASIC AMINO ACID TRANSPORTER 4"/>
    <property type="match status" value="1"/>
</dbReference>
<dbReference type="EMBL" id="QNRQ01000001">
    <property type="protein sequence ID" value="RBP43426.1"/>
    <property type="molecule type" value="Genomic_DNA"/>
</dbReference>
<evidence type="ECO:0000256" key="6">
    <source>
        <dbReference type="ARBA" id="ARBA00023136"/>
    </source>
</evidence>
<feature type="transmembrane region" description="Helical" evidence="8">
    <location>
        <begin position="415"/>
        <end position="434"/>
    </location>
</feature>
<dbReference type="AlphaFoldDB" id="A0A366HLV7"/>
<dbReference type="Proteomes" id="UP000253628">
    <property type="component" value="Unassembled WGS sequence"/>
</dbReference>
<feature type="transmembrane region" description="Helical" evidence="8">
    <location>
        <begin position="180"/>
        <end position="199"/>
    </location>
</feature>
<evidence type="ECO:0000256" key="8">
    <source>
        <dbReference type="SAM" id="Phobius"/>
    </source>
</evidence>
<gene>
    <name evidence="10" type="ORF">DFR37_101558</name>
</gene>
<dbReference type="GO" id="GO:0022857">
    <property type="term" value="F:transmembrane transporter activity"/>
    <property type="evidence" value="ECO:0007669"/>
    <property type="project" value="InterPro"/>
</dbReference>
<name>A0A366HLV7_9BURK</name>
<dbReference type="InterPro" id="IPR020846">
    <property type="entry name" value="MFS_dom"/>
</dbReference>
<accession>A0A366HLV7</accession>
<dbReference type="RefSeq" id="WP_113931698.1">
    <property type="nucleotide sequence ID" value="NZ_JACCEU010000001.1"/>
</dbReference>
<feature type="transmembrane region" description="Helical" evidence="8">
    <location>
        <begin position="211"/>
        <end position="233"/>
    </location>
</feature>
<evidence type="ECO:0000313" key="11">
    <source>
        <dbReference type="Proteomes" id="UP000253628"/>
    </source>
</evidence>
<reference evidence="10 11" key="1">
    <citation type="submission" date="2018-06" db="EMBL/GenBank/DDBJ databases">
        <title>Genomic Encyclopedia of Type Strains, Phase IV (KMG-IV): sequencing the most valuable type-strain genomes for metagenomic binning, comparative biology and taxonomic classification.</title>
        <authorList>
            <person name="Goeker M."/>
        </authorList>
    </citation>
    <scope>NUCLEOTIDE SEQUENCE [LARGE SCALE GENOMIC DNA]</scope>
    <source>
        <strain evidence="10 11">DSM 25520</strain>
    </source>
</reference>